<evidence type="ECO:0000256" key="2">
    <source>
        <dbReference type="ARBA" id="ARBA00019907"/>
    </source>
</evidence>
<name>D8KAZ4_NITWC</name>
<evidence type="ECO:0000313" key="5">
    <source>
        <dbReference type="EMBL" id="ADJ27528.1"/>
    </source>
</evidence>
<keyword evidence="5" id="KW-0830">Ubiquinone</keyword>
<dbReference type="Proteomes" id="UP000000393">
    <property type="component" value="Chromosome"/>
</dbReference>
<dbReference type="OrthoDB" id="9795409at2"/>
<dbReference type="KEGG" id="nwa:Nwat_0565"/>
<dbReference type="Gene3D" id="1.20.120.1200">
    <property type="entry name" value="NADH-ubiquinone/plastoquinone oxidoreductase chain 6, subunit NuoJ"/>
    <property type="match status" value="1"/>
</dbReference>
<proteinExistence type="inferred from homology"/>
<accession>D8KAZ4</accession>
<keyword evidence="4" id="KW-0812">Transmembrane</keyword>
<dbReference type="HOGENOM" id="CLU_085957_5_0_6"/>
<keyword evidence="4" id="KW-1003">Cell membrane</keyword>
<dbReference type="Pfam" id="PF00499">
    <property type="entry name" value="Oxidored_q3"/>
    <property type="match status" value="1"/>
</dbReference>
<reference evidence="5 6" key="1">
    <citation type="submission" date="2010-06" db="EMBL/GenBank/DDBJ databases">
        <title>Complete sequence of chromosome of Nitrosococcus watsoni C-113.</title>
        <authorList>
            <consortium name="US DOE Joint Genome Institute"/>
            <person name="Lucas S."/>
            <person name="Copeland A."/>
            <person name="Lapidus A."/>
            <person name="Cheng J.-F."/>
            <person name="Bruce D."/>
            <person name="Goodwin L."/>
            <person name="Pitluck S."/>
            <person name="Malfatti S.A."/>
            <person name="Chain P.S.G."/>
            <person name="Land M."/>
            <person name="Hauser L."/>
            <person name="Kyrpides N."/>
            <person name="Ivanova N."/>
            <person name="Cambell M.A."/>
            <person name="Heidelberg J.F."/>
            <person name="Klotz M.G."/>
            <person name="Woyke T."/>
        </authorList>
    </citation>
    <scope>NUCLEOTIDE SEQUENCE [LARGE SCALE GENOMIC DNA]</scope>
    <source>
        <strain evidence="5 6">C-113</strain>
    </source>
</reference>
<dbReference type="GO" id="GO:0048038">
    <property type="term" value="F:quinone binding"/>
    <property type="evidence" value="ECO:0007669"/>
    <property type="project" value="UniProtKB-UniRule"/>
</dbReference>
<comment type="subcellular location">
    <subcellularLocation>
        <location evidence="4">Cell membrane</location>
        <topology evidence="4">Multi-pass membrane protein</topology>
    </subcellularLocation>
</comment>
<dbReference type="InterPro" id="IPR001457">
    <property type="entry name" value="NADH_UbQ/plastoQ_OxRdtase_su6"/>
</dbReference>
<evidence type="ECO:0000256" key="4">
    <source>
        <dbReference type="RuleBase" id="RU004429"/>
    </source>
</evidence>
<evidence type="ECO:0000313" key="6">
    <source>
        <dbReference type="Proteomes" id="UP000000393"/>
    </source>
</evidence>
<feature type="transmembrane region" description="Helical" evidence="4">
    <location>
        <begin position="6"/>
        <end position="23"/>
    </location>
</feature>
<dbReference type="GO" id="GO:0008137">
    <property type="term" value="F:NADH dehydrogenase (ubiquinone) activity"/>
    <property type="evidence" value="ECO:0007669"/>
    <property type="project" value="UniProtKB-UniRule"/>
</dbReference>
<keyword evidence="4" id="KW-0874">Quinone</keyword>
<keyword evidence="6" id="KW-1185">Reference proteome</keyword>
<organism evidence="5 6">
    <name type="scientific">Nitrosococcus watsoni (strain C-113)</name>
    <dbReference type="NCBI Taxonomy" id="105559"/>
    <lineage>
        <taxon>Bacteria</taxon>
        <taxon>Pseudomonadati</taxon>
        <taxon>Pseudomonadota</taxon>
        <taxon>Gammaproteobacteria</taxon>
        <taxon>Chromatiales</taxon>
        <taxon>Chromatiaceae</taxon>
        <taxon>Nitrosococcus</taxon>
    </lineage>
</organism>
<keyword evidence="4" id="KW-1133">Transmembrane helix</keyword>
<dbReference type="PANTHER" id="PTHR33269">
    <property type="entry name" value="NADH-UBIQUINONE OXIDOREDUCTASE CHAIN 6"/>
    <property type="match status" value="1"/>
</dbReference>
<dbReference type="RefSeq" id="WP_013219635.1">
    <property type="nucleotide sequence ID" value="NC_014315.1"/>
</dbReference>
<dbReference type="InterPro" id="IPR042106">
    <property type="entry name" value="Nuo/plastoQ_OxRdtase_6_NuoJ"/>
</dbReference>
<dbReference type="EMBL" id="CP002086">
    <property type="protein sequence ID" value="ADJ27528.1"/>
    <property type="molecule type" value="Genomic_DNA"/>
</dbReference>
<dbReference type="EC" id="7.1.1.-" evidence="4"/>
<comment type="catalytic activity">
    <reaction evidence="4">
        <text>a quinone + NADH + 5 H(+)(in) = a quinol + NAD(+) + 4 H(+)(out)</text>
        <dbReference type="Rhea" id="RHEA:57888"/>
        <dbReference type="ChEBI" id="CHEBI:15378"/>
        <dbReference type="ChEBI" id="CHEBI:24646"/>
        <dbReference type="ChEBI" id="CHEBI:57540"/>
        <dbReference type="ChEBI" id="CHEBI:57945"/>
        <dbReference type="ChEBI" id="CHEBI:132124"/>
    </reaction>
</comment>
<feature type="transmembrane region" description="Helical" evidence="4">
    <location>
        <begin position="87"/>
        <end position="108"/>
    </location>
</feature>
<dbReference type="PANTHER" id="PTHR33269:SF17">
    <property type="entry name" value="NADH-UBIQUINONE OXIDOREDUCTASE CHAIN 6"/>
    <property type="match status" value="1"/>
</dbReference>
<dbReference type="GO" id="GO:0005886">
    <property type="term" value="C:plasma membrane"/>
    <property type="evidence" value="ECO:0007669"/>
    <property type="project" value="UniProtKB-SubCell"/>
</dbReference>
<feature type="transmembrane region" description="Helical" evidence="4">
    <location>
        <begin position="53"/>
        <end position="75"/>
    </location>
</feature>
<comment type="subunit">
    <text evidence="3">Composed of 13 different subunits. Subunits NuoA, H, J, K, L, M, N constitute the membrane sector of the complex.</text>
</comment>
<feature type="transmembrane region" description="Helical" evidence="4">
    <location>
        <begin position="30"/>
        <end position="47"/>
    </location>
</feature>
<dbReference type="eggNOG" id="COG0839">
    <property type="taxonomic scope" value="Bacteria"/>
</dbReference>
<protein>
    <recommendedName>
        <fullName evidence="2 4">NADH-quinone oxidoreductase subunit J</fullName>
        <ecNumber evidence="4">7.1.1.-</ecNumber>
    </recommendedName>
</protein>
<gene>
    <name evidence="5" type="ordered locus">Nwat_0565</name>
</gene>
<keyword evidence="4" id="KW-0472">Membrane</keyword>
<dbReference type="NCBIfam" id="NF005164">
    <property type="entry name" value="PRK06638.1-4"/>
    <property type="match status" value="1"/>
</dbReference>
<keyword evidence="4" id="KW-0520">NAD</keyword>
<feature type="transmembrane region" description="Helical" evidence="4">
    <location>
        <begin position="142"/>
        <end position="165"/>
    </location>
</feature>
<comment type="similarity">
    <text evidence="1 4">Belongs to the complex I subunit 6 family.</text>
</comment>
<sequence>MEKTLFYIFAAILLFAATMVVTVRNPVRAALFLVLAFFTSAAIWLLLEAEFLAIVLVLVYIGAVMVLFLFVVMMLDMNLAPLQEGFARYLPVGLLVAVLIAIEMIMVLGSKNFGLDQFTVPVARGADYNNTKELGNLLYTVYVYPFELASVILLVAIVAAIALALRRRPSKTQDPVQQVRVRPQDRVRLVKMTAEKSQKIN</sequence>
<dbReference type="STRING" id="105559.Nwat_0565"/>
<dbReference type="AlphaFoldDB" id="D8KAZ4"/>
<evidence type="ECO:0000256" key="3">
    <source>
        <dbReference type="ARBA" id="ARBA00025811"/>
    </source>
</evidence>
<comment type="function">
    <text evidence="4">NDH-1 shuttles electrons from NADH, via FMN and iron-sulfur (Fe-S) centers, to quinones in the respiratory chain. Couples the redox reaction to proton translocation (for every two electrons transferred, four hydrogen ions are translocated across the cytoplasmic membrane), and thus conserves the redox energy in a proton gradient.</text>
</comment>
<evidence type="ECO:0000256" key="1">
    <source>
        <dbReference type="ARBA" id="ARBA00005698"/>
    </source>
</evidence>